<name>A0A6P2D6M9_9BACT</name>
<reference evidence="4 5" key="1">
    <citation type="submission" date="2019-05" db="EMBL/GenBank/DDBJ databases">
        <authorList>
            <consortium name="Science for Life Laboratories"/>
        </authorList>
    </citation>
    <scope>NUCLEOTIDE SEQUENCE [LARGE SCALE GENOMIC DNA]</scope>
    <source>
        <strain evidence="4">Soil9</strain>
    </source>
</reference>
<keyword evidence="5" id="KW-1185">Reference proteome</keyword>
<dbReference type="CDD" id="cd00156">
    <property type="entry name" value="REC"/>
    <property type="match status" value="1"/>
</dbReference>
<feature type="modified residue" description="4-aspartylphosphate" evidence="2">
    <location>
        <position position="59"/>
    </location>
</feature>
<accession>A0A6P2D6M9</accession>
<dbReference type="AlphaFoldDB" id="A0A6P2D6M9"/>
<dbReference type="PANTHER" id="PTHR44591:SF3">
    <property type="entry name" value="RESPONSE REGULATORY DOMAIN-CONTAINING PROTEIN"/>
    <property type="match status" value="1"/>
</dbReference>
<gene>
    <name evidence="4" type="ORF">SOIL9_25920</name>
</gene>
<dbReference type="EMBL" id="LR593886">
    <property type="protein sequence ID" value="VTR95122.1"/>
    <property type="molecule type" value="Genomic_DNA"/>
</dbReference>
<dbReference type="RefSeq" id="WP_162669576.1">
    <property type="nucleotide sequence ID" value="NZ_LR593886.1"/>
</dbReference>
<dbReference type="Pfam" id="PF00072">
    <property type="entry name" value="Response_reg"/>
    <property type="match status" value="1"/>
</dbReference>
<feature type="domain" description="Response regulatory" evidence="3">
    <location>
        <begin position="8"/>
        <end position="124"/>
    </location>
</feature>
<evidence type="ECO:0000256" key="1">
    <source>
        <dbReference type="ARBA" id="ARBA00022553"/>
    </source>
</evidence>
<dbReference type="Proteomes" id="UP000464178">
    <property type="component" value="Chromosome"/>
</dbReference>
<dbReference type="SMART" id="SM00448">
    <property type="entry name" value="REC"/>
    <property type="match status" value="1"/>
</dbReference>
<dbReference type="InterPro" id="IPR001789">
    <property type="entry name" value="Sig_transdc_resp-reg_receiver"/>
</dbReference>
<protein>
    <recommendedName>
        <fullName evidence="3">Response regulatory domain-containing protein</fullName>
    </recommendedName>
</protein>
<evidence type="ECO:0000313" key="5">
    <source>
        <dbReference type="Proteomes" id="UP000464178"/>
    </source>
</evidence>
<dbReference type="Gene3D" id="3.40.50.2300">
    <property type="match status" value="1"/>
</dbReference>
<evidence type="ECO:0000259" key="3">
    <source>
        <dbReference type="PROSITE" id="PS50110"/>
    </source>
</evidence>
<organism evidence="4 5">
    <name type="scientific">Gemmata massiliana</name>
    <dbReference type="NCBI Taxonomy" id="1210884"/>
    <lineage>
        <taxon>Bacteria</taxon>
        <taxon>Pseudomonadati</taxon>
        <taxon>Planctomycetota</taxon>
        <taxon>Planctomycetia</taxon>
        <taxon>Gemmatales</taxon>
        <taxon>Gemmataceae</taxon>
        <taxon>Gemmata</taxon>
    </lineage>
</organism>
<sequence>MLASEGHVILVVDDETAVRNVLGAMLTCLGYIPLLASGGAEGVDMLRAQEGGVAAAVLDVRMPGMDGPATMDALRQHAPDLPCVFVSGETGKYTVNELLARGASDVLGKPVAMDRLGHALAAAAGAVGF</sequence>
<proteinExistence type="predicted"/>
<dbReference type="PANTHER" id="PTHR44591">
    <property type="entry name" value="STRESS RESPONSE REGULATOR PROTEIN 1"/>
    <property type="match status" value="1"/>
</dbReference>
<evidence type="ECO:0000256" key="2">
    <source>
        <dbReference type="PROSITE-ProRule" id="PRU00169"/>
    </source>
</evidence>
<dbReference type="PROSITE" id="PS50110">
    <property type="entry name" value="RESPONSE_REGULATORY"/>
    <property type="match status" value="1"/>
</dbReference>
<dbReference type="SUPFAM" id="SSF52172">
    <property type="entry name" value="CheY-like"/>
    <property type="match status" value="1"/>
</dbReference>
<evidence type="ECO:0000313" key="4">
    <source>
        <dbReference type="EMBL" id="VTR95122.1"/>
    </source>
</evidence>
<dbReference type="InterPro" id="IPR050595">
    <property type="entry name" value="Bact_response_regulator"/>
</dbReference>
<dbReference type="InterPro" id="IPR011006">
    <property type="entry name" value="CheY-like_superfamily"/>
</dbReference>
<dbReference type="KEGG" id="gms:SOIL9_25920"/>
<keyword evidence="1 2" id="KW-0597">Phosphoprotein</keyword>
<dbReference type="GO" id="GO:0000160">
    <property type="term" value="P:phosphorelay signal transduction system"/>
    <property type="evidence" value="ECO:0007669"/>
    <property type="project" value="InterPro"/>
</dbReference>